<dbReference type="SMART" id="SM00267">
    <property type="entry name" value="GGDEF"/>
    <property type="match status" value="1"/>
</dbReference>
<dbReference type="PROSITE" id="PS50839">
    <property type="entry name" value="CHASE"/>
    <property type="match status" value="1"/>
</dbReference>
<dbReference type="InterPro" id="IPR035919">
    <property type="entry name" value="EAL_sf"/>
</dbReference>
<keyword evidence="4 6" id="KW-1133">Transmembrane helix</keyword>
<evidence type="ECO:0000256" key="5">
    <source>
        <dbReference type="ARBA" id="ARBA00023136"/>
    </source>
</evidence>
<evidence type="ECO:0000313" key="11">
    <source>
        <dbReference type="Proteomes" id="UP000295414"/>
    </source>
</evidence>
<dbReference type="CDD" id="cd01948">
    <property type="entry name" value="EAL"/>
    <property type="match status" value="1"/>
</dbReference>
<evidence type="ECO:0000259" key="7">
    <source>
        <dbReference type="PROSITE" id="PS50839"/>
    </source>
</evidence>
<dbReference type="GO" id="GO:0016020">
    <property type="term" value="C:membrane"/>
    <property type="evidence" value="ECO:0007669"/>
    <property type="project" value="UniProtKB-SubCell"/>
</dbReference>
<keyword evidence="3 6" id="KW-0812">Transmembrane</keyword>
<dbReference type="Pfam" id="PF03924">
    <property type="entry name" value="CHASE"/>
    <property type="match status" value="1"/>
</dbReference>
<dbReference type="PANTHER" id="PTHR44757:SF4">
    <property type="entry name" value="DIGUANYLATE CYCLASE DGCE-RELATED"/>
    <property type="match status" value="1"/>
</dbReference>
<dbReference type="Gene3D" id="3.30.70.270">
    <property type="match status" value="1"/>
</dbReference>
<dbReference type="PROSITE" id="PS50883">
    <property type="entry name" value="EAL"/>
    <property type="match status" value="1"/>
</dbReference>
<dbReference type="CDD" id="cd01949">
    <property type="entry name" value="GGDEF"/>
    <property type="match status" value="1"/>
</dbReference>
<dbReference type="Pfam" id="PF00990">
    <property type="entry name" value="GGDEF"/>
    <property type="match status" value="1"/>
</dbReference>
<evidence type="ECO:0000259" key="9">
    <source>
        <dbReference type="PROSITE" id="PS50887"/>
    </source>
</evidence>
<protein>
    <submittedName>
        <fullName evidence="10">Diguanylate cyclase (GGDEF)-like protein</fullName>
    </submittedName>
</protein>
<dbReference type="SMART" id="SM00052">
    <property type="entry name" value="EAL"/>
    <property type="match status" value="1"/>
</dbReference>
<dbReference type="InterPro" id="IPR000160">
    <property type="entry name" value="GGDEF_dom"/>
</dbReference>
<dbReference type="PANTHER" id="PTHR44757">
    <property type="entry name" value="DIGUANYLATE CYCLASE DGCP"/>
    <property type="match status" value="1"/>
</dbReference>
<dbReference type="NCBIfam" id="TIGR00254">
    <property type="entry name" value="GGDEF"/>
    <property type="match status" value="1"/>
</dbReference>
<name>A0A4R3N8I8_9GAMM</name>
<feature type="domain" description="CHASE" evidence="7">
    <location>
        <begin position="139"/>
        <end position="231"/>
    </location>
</feature>
<dbReference type="GO" id="GO:0003824">
    <property type="term" value="F:catalytic activity"/>
    <property type="evidence" value="ECO:0007669"/>
    <property type="project" value="UniProtKB-ARBA"/>
</dbReference>
<comment type="caution">
    <text evidence="10">The sequence shown here is derived from an EMBL/GenBank/DDBJ whole genome shotgun (WGS) entry which is preliminary data.</text>
</comment>
<accession>A0A4R3N8I8</accession>
<evidence type="ECO:0000256" key="4">
    <source>
        <dbReference type="ARBA" id="ARBA00022989"/>
    </source>
</evidence>
<dbReference type="InterPro" id="IPR042240">
    <property type="entry name" value="CHASE_sf"/>
</dbReference>
<dbReference type="SUPFAM" id="SSF55073">
    <property type="entry name" value="Nucleotide cyclase"/>
    <property type="match status" value="1"/>
</dbReference>
<evidence type="ECO:0000256" key="1">
    <source>
        <dbReference type="ARBA" id="ARBA00001946"/>
    </source>
</evidence>
<dbReference type="EMBL" id="SMAP01000004">
    <property type="protein sequence ID" value="TCT24536.1"/>
    <property type="molecule type" value="Genomic_DNA"/>
</dbReference>
<evidence type="ECO:0000313" key="10">
    <source>
        <dbReference type="EMBL" id="TCT24536.1"/>
    </source>
</evidence>
<keyword evidence="5 6" id="KW-0472">Membrane</keyword>
<dbReference type="InterPro" id="IPR043128">
    <property type="entry name" value="Rev_trsase/Diguanyl_cyclase"/>
</dbReference>
<dbReference type="RefSeq" id="WP_114960948.1">
    <property type="nucleotide sequence ID" value="NZ_MSZW01000019.1"/>
</dbReference>
<dbReference type="Gene3D" id="3.30.450.350">
    <property type="entry name" value="CHASE domain"/>
    <property type="match status" value="1"/>
</dbReference>
<evidence type="ECO:0000256" key="2">
    <source>
        <dbReference type="ARBA" id="ARBA00004370"/>
    </source>
</evidence>
<dbReference type="InterPro" id="IPR006189">
    <property type="entry name" value="CHASE_dom"/>
</dbReference>
<comment type="cofactor">
    <cofactor evidence="1">
        <name>Mg(2+)</name>
        <dbReference type="ChEBI" id="CHEBI:18420"/>
    </cofactor>
</comment>
<evidence type="ECO:0000259" key="8">
    <source>
        <dbReference type="PROSITE" id="PS50883"/>
    </source>
</evidence>
<dbReference type="InterPro" id="IPR001633">
    <property type="entry name" value="EAL_dom"/>
</dbReference>
<keyword evidence="11" id="KW-1185">Reference proteome</keyword>
<organism evidence="10 11">
    <name type="scientific">Thermomonas haemolytica</name>
    <dbReference type="NCBI Taxonomy" id="141949"/>
    <lineage>
        <taxon>Bacteria</taxon>
        <taxon>Pseudomonadati</taxon>
        <taxon>Pseudomonadota</taxon>
        <taxon>Gammaproteobacteria</taxon>
        <taxon>Lysobacterales</taxon>
        <taxon>Lysobacteraceae</taxon>
        <taxon>Thermomonas</taxon>
    </lineage>
</organism>
<dbReference type="Gene3D" id="3.30.450.20">
    <property type="entry name" value="PAS domain"/>
    <property type="match status" value="1"/>
</dbReference>
<dbReference type="OrthoDB" id="197861at2"/>
<dbReference type="InterPro" id="IPR035965">
    <property type="entry name" value="PAS-like_dom_sf"/>
</dbReference>
<dbReference type="PROSITE" id="PS50887">
    <property type="entry name" value="GGDEF"/>
    <property type="match status" value="1"/>
</dbReference>
<dbReference type="Pfam" id="PF00563">
    <property type="entry name" value="EAL"/>
    <property type="match status" value="1"/>
</dbReference>
<proteinExistence type="predicted"/>
<feature type="domain" description="EAL" evidence="8">
    <location>
        <begin position="629"/>
        <end position="882"/>
    </location>
</feature>
<evidence type="ECO:0000256" key="3">
    <source>
        <dbReference type="ARBA" id="ARBA00022692"/>
    </source>
</evidence>
<dbReference type="SMART" id="SM01079">
    <property type="entry name" value="CHASE"/>
    <property type="match status" value="1"/>
</dbReference>
<sequence>MPFEATPSGSEPLQGQAVRRRVPAWAWGLLVLLLGLGGTLWLADLERVRGEREARREFVKQAVHYSNSLYEQLRQCEHLIRAFQSIFLSSDEVTPDEYMRAYENMQASGDIRISLQALAYAERRLIDGREHYITTMYVPQEGNEALRGLDIARQPMNMEALRRSRDSNQVAMSPPFRLIQSRDSAGPLDGVILRLPVYRPGPIPASLEARRQDMVGSLGASFRIADLINSVIPESPSELASVKVEDVGDGSPRLLYERRFAASSGGLPHVVEFHFGGRTWRFSAAPRAALDGQGGWWVVVWIGSAISVLLAALAWSLVSTREQAIALGTAMSARFRASEERFRTLNELLPCLVLLVRKDDGTIVYRNAVARQKLDPHAGARGGFGTLLEIGGQDHLQAAEEGTSQALEVQMRDAEGRPFWATTWITSVEIDDVPMWLLVASDTTEQRQLTERLSYQASHDPLTRLFNRREFELRAQALLSGSGRQVGALLFIDLDQFKLINDTSGHGAGDELLVRLAMLMKENLRPHDMLARLGGDEFGVLLSGVRTTEEALQAAERMRAGIETFVFTWEGRNYTISASIGVVMLRSAASLKELFAHADAACYLAKEAGRNRIHLYAEDDAAIARRMGEMEWANRIREALNDGRLLLDYQELHPLRGEGGVHIELLLRLRDEDGGEVLPGAFLPAAERYGLMPLVDRWVVETALAHLDRLHPSGKALATCAINLSAASLEDPGLFERIAQLLELHRIDPRRLVFEITETVAMRDFAASSALIARLRQLGCRVALDDFGAGMSSFGYLKDLELDMVKIDGIFVQNMASDRMSRSIVRAVAEIGHEQGLQVVAEWVSSQELLDLLAGMSVDYAQGFALHRPQRVLFQRDAGAGA</sequence>
<dbReference type="InterPro" id="IPR052155">
    <property type="entry name" value="Biofilm_reg_signaling"/>
</dbReference>
<dbReference type="InterPro" id="IPR029787">
    <property type="entry name" value="Nucleotide_cyclase"/>
</dbReference>
<reference evidence="10 11" key="1">
    <citation type="submission" date="2019-03" db="EMBL/GenBank/DDBJ databases">
        <title>Genomic Encyclopedia of Type Strains, Phase IV (KMG-IV): sequencing the most valuable type-strain genomes for metagenomic binning, comparative biology and taxonomic classification.</title>
        <authorList>
            <person name="Goeker M."/>
        </authorList>
    </citation>
    <scope>NUCLEOTIDE SEQUENCE [LARGE SCALE GENOMIC DNA]</scope>
    <source>
        <strain evidence="10 11">DSM 13605</strain>
    </source>
</reference>
<dbReference type="SUPFAM" id="SSF141868">
    <property type="entry name" value="EAL domain-like"/>
    <property type="match status" value="1"/>
</dbReference>
<dbReference type="AlphaFoldDB" id="A0A4R3N8I8"/>
<dbReference type="FunFam" id="3.30.70.270:FF:000001">
    <property type="entry name" value="Diguanylate cyclase domain protein"/>
    <property type="match status" value="1"/>
</dbReference>
<evidence type="ECO:0000256" key="6">
    <source>
        <dbReference type="SAM" id="Phobius"/>
    </source>
</evidence>
<dbReference type="GO" id="GO:0007165">
    <property type="term" value="P:signal transduction"/>
    <property type="evidence" value="ECO:0007669"/>
    <property type="project" value="UniProtKB-ARBA"/>
</dbReference>
<dbReference type="Gene3D" id="3.20.20.450">
    <property type="entry name" value="EAL domain"/>
    <property type="match status" value="1"/>
</dbReference>
<feature type="domain" description="GGDEF" evidence="9">
    <location>
        <begin position="485"/>
        <end position="618"/>
    </location>
</feature>
<dbReference type="SUPFAM" id="SSF55785">
    <property type="entry name" value="PYP-like sensor domain (PAS domain)"/>
    <property type="match status" value="1"/>
</dbReference>
<comment type="subcellular location">
    <subcellularLocation>
        <location evidence="2">Membrane</location>
    </subcellularLocation>
</comment>
<feature type="transmembrane region" description="Helical" evidence="6">
    <location>
        <begin position="24"/>
        <end position="43"/>
    </location>
</feature>
<gene>
    <name evidence="10" type="ORF">EDC34_104225</name>
</gene>
<dbReference type="Proteomes" id="UP000295414">
    <property type="component" value="Unassembled WGS sequence"/>
</dbReference>
<feature type="transmembrane region" description="Helical" evidence="6">
    <location>
        <begin position="296"/>
        <end position="318"/>
    </location>
</feature>